<sequence>MTDSDQPQGSAAPSTQPAVAGAPAGARRAIVVGASSGMGAALVRQLAGEGYKVAALARRSDRLEELAASCAEACAASGGRVVVRAHDVTDHGEVPELFEELVEDLGGLDLFIFAAGVMPKIEPREYSTTKDFEIVEVNVKGCIAWTNQVAQLMQTQRFGTIVGISSIAGDRGRKGNPVYCTSKAAMNTYLEALRNRLSEVGVHVCTIKPGFVATQMTDGMEGLFWLAKPEQAAAQILAAARNRANVRYVFRRWWIVGTIVKSIPSFLFRHLNI</sequence>
<dbReference type="PRINTS" id="PR00080">
    <property type="entry name" value="SDRFAMILY"/>
</dbReference>
<comment type="similarity">
    <text evidence="1 3">Belongs to the short-chain dehydrogenases/reductases (SDR) family.</text>
</comment>
<dbReference type="PRINTS" id="PR00081">
    <property type="entry name" value="GDHRDH"/>
</dbReference>
<dbReference type="AlphaFoldDB" id="A0A518CZ65"/>
<dbReference type="Gene3D" id="3.40.50.720">
    <property type="entry name" value="NAD(P)-binding Rossmann-like Domain"/>
    <property type="match status" value="1"/>
</dbReference>
<dbReference type="EC" id="1.-.-.-" evidence="5"/>
<protein>
    <submittedName>
        <fullName evidence="5">Putative oxidoreductase</fullName>
        <ecNumber evidence="5">1.-.-.-</ecNumber>
    </submittedName>
</protein>
<evidence type="ECO:0000256" key="4">
    <source>
        <dbReference type="SAM" id="MobiDB-lite"/>
    </source>
</evidence>
<keyword evidence="2 5" id="KW-0560">Oxidoreductase</keyword>
<evidence type="ECO:0000256" key="2">
    <source>
        <dbReference type="ARBA" id="ARBA00023002"/>
    </source>
</evidence>
<organism evidence="5 6">
    <name type="scientific">Rohdeia mirabilis</name>
    <dbReference type="NCBI Taxonomy" id="2528008"/>
    <lineage>
        <taxon>Bacteria</taxon>
        <taxon>Pseudomonadati</taxon>
        <taxon>Planctomycetota</taxon>
        <taxon>Planctomycetia</taxon>
        <taxon>Planctomycetia incertae sedis</taxon>
        <taxon>Rohdeia</taxon>
    </lineage>
</organism>
<dbReference type="InterPro" id="IPR036291">
    <property type="entry name" value="NAD(P)-bd_dom_sf"/>
</dbReference>
<evidence type="ECO:0000313" key="6">
    <source>
        <dbReference type="Proteomes" id="UP000319342"/>
    </source>
</evidence>
<evidence type="ECO:0000313" key="5">
    <source>
        <dbReference type="EMBL" id="QDU84523.1"/>
    </source>
</evidence>
<dbReference type="Proteomes" id="UP000319342">
    <property type="component" value="Chromosome"/>
</dbReference>
<dbReference type="PANTHER" id="PTHR44196">
    <property type="entry name" value="DEHYDROGENASE/REDUCTASE SDR FAMILY MEMBER 7B"/>
    <property type="match status" value="1"/>
</dbReference>
<evidence type="ECO:0000256" key="3">
    <source>
        <dbReference type="RuleBase" id="RU000363"/>
    </source>
</evidence>
<dbReference type="RefSeq" id="WP_419186446.1">
    <property type="nucleotide sequence ID" value="NZ_CP036290.1"/>
</dbReference>
<name>A0A518CZ65_9BACT</name>
<dbReference type="InterPro" id="IPR020904">
    <property type="entry name" value="Sc_DH/Rdtase_CS"/>
</dbReference>
<keyword evidence="6" id="KW-1185">Reference proteome</keyword>
<feature type="compositionally biased region" description="Polar residues" evidence="4">
    <location>
        <begin position="1"/>
        <end position="16"/>
    </location>
</feature>
<reference evidence="5 6" key="1">
    <citation type="submission" date="2019-02" db="EMBL/GenBank/DDBJ databases">
        <title>Deep-cultivation of Planctomycetes and their phenomic and genomic characterization uncovers novel biology.</title>
        <authorList>
            <person name="Wiegand S."/>
            <person name="Jogler M."/>
            <person name="Boedeker C."/>
            <person name="Pinto D."/>
            <person name="Vollmers J."/>
            <person name="Rivas-Marin E."/>
            <person name="Kohn T."/>
            <person name="Peeters S.H."/>
            <person name="Heuer A."/>
            <person name="Rast P."/>
            <person name="Oberbeckmann S."/>
            <person name="Bunk B."/>
            <person name="Jeske O."/>
            <person name="Meyerdierks A."/>
            <person name="Storesund J.E."/>
            <person name="Kallscheuer N."/>
            <person name="Luecker S."/>
            <person name="Lage O.M."/>
            <person name="Pohl T."/>
            <person name="Merkel B.J."/>
            <person name="Hornburger P."/>
            <person name="Mueller R.-W."/>
            <person name="Bruemmer F."/>
            <person name="Labrenz M."/>
            <person name="Spormann A.M."/>
            <person name="Op den Camp H."/>
            <person name="Overmann J."/>
            <person name="Amann R."/>
            <person name="Jetten M.S.M."/>
            <person name="Mascher T."/>
            <person name="Medema M.H."/>
            <person name="Devos D.P."/>
            <person name="Kaster A.-K."/>
            <person name="Ovreas L."/>
            <person name="Rohde M."/>
            <person name="Galperin M.Y."/>
            <person name="Jogler C."/>
        </authorList>
    </citation>
    <scope>NUCLEOTIDE SEQUENCE [LARGE SCALE GENOMIC DNA]</scope>
    <source>
        <strain evidence="5 6">Pla163</strain>
    </source>
</reference>
<dbReference type="Pfam" id="PF00106">
    <property type="entry name" value="adh_short"/>
    <property type="match status" value="1"/>
</dbReference>
<dbReference type="PROSITE" id="PS00061">
    <property type="entry name" value="ADH_SHORT"/>
    <property type="match status" value="1"/>
</dbReference>
<dbReference type="GO" id="GO:0016020">
    <property type="term" value="C:membrane"/>
    <property type="evidence" value="ECO:0007669"/>
    <property type="project" value="TreeGrafter"/>
</dbReference>
<dbReference type="EMBL" id="CP036290">
    <property type="protein sequence ID" value="QDU84523.1"/>
    <property type="molecule type" value="Genomic_DNA"/>
</dbReference>
<proteinExistence type="inferred from homology"/>
<dbReference type="SUPFAM" id="SSF51735">
    <property type="entry name" value="NAD(P)-binding Rossmann-fold domains"/>
    <property type="match status" value="1"/>
</dbReference>
<gene>
    <name evidence="5" type="ORF">Pla163_16340</name>
</gene>
<accession>A0A518CZ65</accession>
<dbReference type="InterPro" id="IPR002347">
    <property type="entry name" value="SDR_fam"/>
</dbReference>
<evidence type="ECO:0000256" key="1">
    <source>
        <dbReference type="ARBA" id="ARBA00006484"/>
    </source>
</evidence>
<dbReference type="GO" id="GO:0016491">
    <property type="term" value="F:oxidoreductase activity"/>
    <property type="evidence" value="ECO:0007669"/>
    <property type="project" value="UniProtKB-KW"/>
</dbReference>
<dbReference type="PANTHER" id="PTHR44196:SF3">
    <property type="entry name" value="SHORT CHAIN DEHYDROGENASE FAMILY PROTEIN"/>
    <property type="match status" value="1"/>
</dbReference>
<feature type="region of interest" description="Disordered" evidence="4">
    <location>
        <begin position="1"/>
        <end position="20"/>
    </location>
</feature>